<dbReference type="Gene3D" id="3.40.350.10">
    <property type="entry name" value="Creatinase/prolidase N-terminal domain"/>
    <property type="match status" value="1"/>
</dbReference>
<feature type="domain" description="Peptidase M24" evidence="1">
    <location>
        <begin position="138"/>
        <end position="370"/>
    </location>
</feature>
<dbReference type="InterPro" id="IPR000587">
    <property type="entry name" value="Creatinase_N"/>
</dbReference>
<dbReference type="KEGG" id="cph:Cpha266_2518"/>
<dbReference type="RefSeq" id="WP_011746283.1">
    <property type="nucleotide sequence ID" value="NC_008639.1"/>
</dbReference>
<accession>A1BJC9</accession>
<evidence type="ECO:0000259" key="2">
    <source>
        <dbReference type="Pfam" id="PF01321"/>
    </source>
</evidence>
<proteinExistence type="predicted"/>
<keyword evidence="4" id="KW-1185">Reference proteome</keyword>
<dbReference type="PANTHER" id="PTHR46112">
    <property type="entry name" value="AMINOPEPTIDASE"/>
    <property type="match status" value="1"/>
</dbReference>
<dbReference type="EMBL" id="CP000492">
    <property type="protein sequence ID" value="ABL66506.1"/>
    <property type="molecule type" value="Genomic_DNA"/>
</dbReference>
<dbReference type="PANTHER" id="PTHR46112:SF2">
    <property type="entry name" value="XAA-PRO AMINOPEPTIDASE P-RELATED"/>
    <property type="match status" value="1"/>
</dbReference>
<reference evidence="3 4" key="1">
    <citation type="submission" date="2006-12" db="EMBL/GenBank/DDBJ databases">
        <title>Complete sequence of Chlorobium phaeobacteroides DSM 266.</title>
        <authorList>
            <consortium name="US DOE Joint Genome Institute"/>
            <person name="Copeland A."/>
            <person name="Lucas S."/>
            <person name="Lapidus A."/>
            <person name="Barry K."/>
            <person name="Detter J.C."/>
            <person name="Glavina del Rio T."/>
            <person name="Hammon N."/>
            <person name="Israni S."/>
            <person name="Pitluck S."/>
            <person name="Goltsman E."/>
            <person name="Schmutz J."/>
            <person name="Larimer F."/>
            <person name="Land M."/>
            <person name="Hauser L."/>
            <person name="Mikhailova N."/>
            <person name="Li T."/>
            <person name="Overmann J."/>
            <person name="Bryant D.A."/>
            <person name="Richardson P."/>
        </authorList>
    </citation>
    <scope>NUCLEOTIDE SEQUENCE [LARGE SCALE GENOMIC DNA]</scope>
    <source>
        <strain evidence="3 4">DSM 266</strain>
    </source>
</reference>
<dbReference type="CDD" id="cd01066">
    <property type="entry name" value="APP_MetAP"/>
    <property type="match status" value="1"/>
</dbReference>
<dbReference type="InterPro" id="IPR000994">
    <property type="entry name" value="Pept_M24"/>
</dbReference>
<dbReference type="InterPro" id="IPR036005">
    <property type="entry name" value="Creatinase/aminopeptidase-like"/>
</dbReference>
<dbReference type="SUPFAM" id="SSF55920">
    <property type="entry name" value="Creatinase/aminopeptidase"/>
    <property type="match status" value="1"/>
</dbReference>
<name>A1BJC9_CHLPD</name>
<dbReference type="Gene3D" id="3.90.230.10">
    <property type="entry name" value="Creatinase/methionine aminopeptidase superfamily"/>
    <property type="match status" value="1"/>
</dbReference>
<organism evidence="3 4">
    <name type="scientific">Chlorobium phaeobacteroides (strain DSM 266 / SMG 266 / 2430)</name>
    <dbReference type="NCBI Taxonomy" id="290317"/>
    <lineage>
        <taxon>Bacteria</taxon>
        <taxon>Pseudomonadati</taxon>
        <taxon>Chlorobiota</taxon>
        <taxon>Chlorobiia</taxon>
        <taxon>Chlorobiales</taxon>
        <taxon>Chlorobiaceae</taxon>
        <taxon>Chlorobium/Pelodictyon group</taxon>
        <taxon>Chlorobium</taxon>
    </lineage>
</organism>
<dbReference type="AlphaFoldDB" id="A1BJC9"/>
<feature type="domain" description="Creatinase N-terminal" evidence="2">
    <location>
        <begin position="10"/>
        <end position="131"/>
    </location>
</feature>
<evidence type="ECO:0000259" key="1">
    <source>
        <dbReference type="Pfam" id="PF00557"/>
    </source>
</evidence>
<dbReference type="HOGENOM" id="CLU_017266_10_0_10"/>
<dbReference type="InterPro" id="IPR050659">
    <property type="entry name" value="Peptidase_M24B"/>
</dbReference>
<dbReference type="eggNOG" id="COG0006">
    <property type="taxonomic scope" value="Bacteria"/>
</dbReference>
<evidence type="ECO:0000313" key="4">
    <source>
        <dbReference type="Proteomes" id="UP000008701"/>
    </source>
</evidence>
<sequence length="390" mass="42587">MLTITESEHRISHMQRRLQESGISGALFMFPIDIYYFSGTRQNAALWMPAEGVPILFVRKSLTRARAESPLVDIRPFPSGKEFPTLFSDEIITIGMTFDVIPVQQFNYYTKVLPGRKFVDISPIIREIRSVKSNAELEKLRSGAEKLCSVFSEVPQFLKAGMRELDLAAEFEYRLRKAGHEGYVRMRAFNQELAGGLAVSKGGTAHGCFDGAVTGKGLSCASPQGASLEIIPENEPILLDYAGVFGGYISDMTRIFVIGSLDTRLQEAFDVAISIQSAIQQAMIPGAIAENLYLLALQMAEKAGLDSCFMGLPGEQSKFVGHGVGLELDEFPILAKGFNMPLQAGQTIAVEPKFVIPGKGVIGIENTFIVSGHGGLKVTDIPDEIVFIKP</sequence>
<gene>
    <name evidence="3" type="ordered locus">Cpha266_2518</name>
</gene>
<evidence type="ECO:0000313" key="3">
    <source>
        <dbReference type="EMBL" id="ABL66506.1"/>
    </source>
</evidence>
<dbReference type="Pfam" id="PF00557">
    <property type="entry name" value="Peptidase_M24"/>
    <property type="match status" value="1"/>
</dbReference>
<dbReference type="InterPro" id="IPR029149">
    <property type="entry name" value="Creatin/AminoP/Spt16_N"/>
</dbReference>
<dbReference type="Pfam" id="PF01321">
    <property type="entry name" value="Creatinase_N"/>
    <property type="match status" value="1"/>
</dbReference>
<protein>
    <submittedName>
        <fullName evidence="3">Peptidase M24</fullName>
    </submittedName>
</protein>
<dbReference type="Proteomes" id="UP000008701">
    <property type="component" value="Chromosome"/>
</dbReference>
<dbReference type="OrthoDB" id="9806388at2"/>
<dbReference type="SUPFAM" id="SSF53092">
    <property type="entry name" value="Creatinase/prolidase N-terminal domain"/>
    <property type="match status" value="1"/>
</dbReference>
<dbReference type="STRING" id="290317.Cpha266_2518"/>